<dbReference type="SMART" id="SM00342">
    <property type="entry name" value="HTH_ARAC"/>
    <property type="match status" value="1"/>
</dbReference>
<reference evidence="7" key="1">
    <citation type="journal article" date="2019" name="Int. J. Syst. Evol. Microbiol.">
        <title>The Global Catalogue of Microorganisms (GCM) 10K type strain sequencing project: providing services to taxonomists for standard genome sequencing and annotation.</title>
        <authorList>
            <consortium name="The Broad Institute Genomics Platform"/>
            <consortium name="The Broad Institute Genome Sequencing Center for Infectious Disease"/>
            <person name="Wu L."/>
            <person name="Ma J."/>
        </authorList>
    </citation>
    <scope>NUCLEOTIDE SEQUENCE [LARGE SCALE GENOMIC DNA]</scope>
    <source>
        <strain evidence="7">JCM 16704</strain>
    </source>
</reference>
<dbReference type="PANTHER" id="PTHR43280">
    <property type="entry name" value="ARAC-FAMILY TRANSCRIPTIONAL REGULATOR"/>
    <property type="match status" value="1"/>
</dbReference>
<dbReference type="InterPro" id="IPR018060">
    <property type="entry name" value="HTH_AraC"/>
</dbReference>
<proteinExistence type="predicted"/>
<name>A0ABP7YX69_9SPHI</name>
<keyword evidence="1" id="KW-0805">Transcription regulation</keyword>
<feature type="transmembrane region" description="Helical" evidence="4">
    <location>
        <begin position="43"/>
        <end position="63"/>
    </location>
</feature>
<keyword evidence="4" id="KW-0812">Transmembrane</keyword>
<evidence type="ECO:0000256" key="1">
    <source>
        <dbReference type="ARBA" id="ARBA00023015"/>
    </source>
</evidence>
<gene>
    <name evidence="6" type="ORF">GCM10022216_24120</name>
</gene>
<accession>A0ABP7YX69</accession>
<keyword evidence="7" id="KW-1185">Reference proteome</keyword>
<organism evidence="6 7">
    <name type="scientific">Sphingobacterium kyonggiense</name>
    <dbReference type="NCBI Taxonomy" id="714075"/>
    <lineage>
        <taxon>Bacteria</taxon>
        <taxon>Pseudomonadati</taxon>
        <taxon>Bacteroidota</taxon>
        <taxon>Sphingobacteriia</taxon>
        <taxon>Sphingobacteriales</taxon>
        <taxon>Sphingobacteriaceae</taxon>
        <taxon>Sphingobacterium</taxon>
    </lineage>
</organism>
<evidence type="ECO:0000256" key="4">
    <source>
        <dbReference type="SAM" id="Phobius"/>
    </source>
</evidence>
<feature type="domain" description="HTH araC/xylS-type" evidence="5">
    <location>
        <begin position="129"/>
        <end position="233"/>
    </location>
</feature>
<dbReference type="InterPro" id="IPR009057">
    <property type="entry name" value="Homeodomain-like_sf"/>
</dbReference>
<feature type="transmembrane region" description="Helical" evidence="4">
    <location>
        <begin position="69"/>
        <end position="91"/>
    </location>
</feature>
<comment type="caution">
    <text evidence="6">The sequence shown here is derived from an EMBL/GenBank/DDBJ whole genome shotgun (WGS) entry which is preliminary data.</text>
</comment>
<keyword evidence="2" id="KW-0238">DNA-binding</keyword>
<evidence type="ECO:0000256" key="3">
    <source>
        <dbReference type="ARBA" id="ARBA00023163"/>
    </source>
</evidence>
<evidence type="ECO:0000256" key="2">
    <source>
        <dbReference type="ARBA" id="ARBA00023125"/>
    </source>
</evidence>
<dbReference type="PROSITE" id="PS01124">
    <property type="entry name" value="HTH_ARAC_FAMILY_2"/>
    <property type="match status" value="1"/>
</dbReference>
<feature type="transmembrane region" description="Helical" evidence="4">
    <location>
        <begin position="6"/>
        <end position="23"/>
    </location>
</feature>
<dbReference type="SUPFAM" id="SSF46689">
    <property type="entry name" value="Homeodomain-like"/>
    <property type="match status" value="1"/>
</dbReference>
<evidence type="ECO:0000313" key="7">
    <source>
        <dbReference type="Proteomes" id="UP001500101"/>
    </source>
</evidence>
<dbReference type="Pfam" id="PF12833">
    <property type="entry name" value="HTH_18"/>
    <property type="match status" value="1"/>
</dbReference>
<protein>
    <recommendedName>
        <fullName evidence="5">HTH araC/xylS-type domain-containing protein</fullName>
    </recommendedName>
</protein>
<dbReference type="Proteomes" id="UP001500101">
    <property type="component" value="Unassembled WGS sequence"/>
</dbReference>
<keyword evidence="3" id="KW-0804">Transcription</keyword>
<dbReference type="Gene3D" id="1.10.10.60">
    <property type="entry name" value="Homeodomain-like"/>
    <property type="match status" value="1"/>
</dbReference>
<dbReference type="PANTHER" id="PTHR43280:SF2">
    <property type="entry name" value="HTH-TYPE TRANSCRIPTIONAL REGULATOR EXSA"/>
    <property type="match status" value="1"/>
</dbReference>
<keyword evidence="4" id="KW-1133">Transmembrane helix</keyword>
<evidence type="ECO:0000259" key="5">
    <source>
        <dbReference type="PROSITE" id="PS01124"/>
    </source>
</evidence>
<keyword evidence="4" id="KW-0472">Membrane</keyword>
<sequence>MLDFFYQNFQSILLAGSIAYDFFMLRIARKELPEIVKSVDAKLGLLMVLLKVLILGLAIASGLTSHFGMMFKFPLGIFIMLNIMIIFYFRYGKRLKMLFMQVKHAQYIRLYLAEREALEQEEKERFYLEKLEQIIEKDQNFLRTDFGMNDLVRITKLNKKEIQQIFKSNFECSFSDYLKRRRIRYCLAHLRHYLEEGQSIHSLALDLGFKNLSSFVQAFKKEVGRSPYIHLREKREQFLSLKGH</sequence>
<evidence type="ECO:0000313" key="6">
    <source>
        <dbReference type="EMBL" id="GAA4142812.1"/>
    </source>
</evidence>
<dbReference type="EMBL" id="BAAAZI010000010">
    <property type="protein sequence ID" value="GAA4142812.1"/>
    <property type="molecule type" value="Genomic_DNA"/>
</dbReference>